<evidence type="ECO:0000313" key="2">
    <source>
        <dbReference type="EMBL" id="KAL1582572.1"/>
    </source>
</evidence>
<evidence type="ECO:0000313" key="3">
    <source>
        <dbReference type="Proteomes" id="UP000803884"/>
    </source>
</evidence>
<gene>
    <name evidence="2" type="ORF">WHR41_08513</name>
</gene>
<accession>A0AB34KEW2</accession>
<keyword evidence="3" id="KW-1185">Reference proteome</keyword>
<dbReference type="InterPro" id="IPR032710">
    <property type="entry name" value="NTF2-like_dom_sf"/>
</dbReference>
<dbReference type="RefSeq" id="XP_069225679.1">
    <property type="nucleotide sequence ID" value="XM_069377117.1"/>
</dbReference>
<dbReference type="Gene3D" id="3.10.450.50">
    <property type="match status" value="1"/>
</dbReference>
<comment type="caution">
    <text evidence="2">The sequence shown here is derived from an EMBL/GenBank/DDBJ whole genome shotgun (WGS) entry which is preliminary data.</text>
</comment>
<dbReference type="GeneID" id="96009955"/>
<sequence length="133" mass="15075">MATREIRHLVEDLEEETWQALKRSGAAMVPYLTADCVMQFPLGMKLTRDTTPSVHDILHSPAFVPWKSYRLSKMDVTPVGKDGAVISYLVRATREGADPEDDDVKFEALCCSVWRVEADGEWKMCLHQQTMTS</sequence>
<reference evidence="2 3" key="1">
    <citation type="journal article" date="2020" name="Microbiol. Resour. Announc.">
        <title>Draft Genome Sequence of a Cladosporium Species Isolated from the Mesophotic Ascidian Didemnum maculosum.</title>
        <authorList>
            <person name="Gioti A."/>
            <person name="Siaperas R."/>
            <person name="Nikolaivits E."/>
            <person name="Le Goff G."/>
            <person name="Ouazzani J."/>
            <person name="Kotoulas G."/>
            <person name="Topakas E."/>
        </authorList>
    </citation>
    <scope>NUCLEOTIDE SEQUENCE [LARGE SCALE GENOMIC DNA]</scope>
    <source>
        <strain evidence="2 3">TM138-S3</strain>
    </source>
</reference>
<evidence type="ECO:0000259" key="1">
    <source>
        <dbReference type="Pfam" id="PF14534"/>
    </source>
</evidence>
<dbReference type="SUPFAM" id="SSF54427">
    <property type="entry name" value="NTF2-like"/>
    <property type="match status" value="1"/>
</dbReference>
<name>A0AB34KEW2_9PEZI</name>
<dbReference type="InterPro" id="IPR027843">
    <property type="entry name" value="DUF4440"/>
</dbReference>
<organism evidence="2 3">
    <name type="scientific">Cladosporium halotolerans</name>
    <dbReference type="NCBI Taxonomy" id="1052096"/>
    <lineage>
        <taxon>Eukaryota</taxon>
        <taxon>Fungi</taxon>
        <taxon>Dikarya</taxon>
        <taxon>Ascomycota</taxon>
        <taxon>Pezizomycotina</taxon>
        <taxon>Dothideomycetes</taxon>
        <taxon>Dothideomycetidae</taxon>
        <taxon>Cladosporiales</taxon>
        <taxon>Cladosporiaceae</taxon>
        <taxon>Cladosporium</taxon>
    </lineage>
</organism>
<dbReference type="Pfam" id="PF14534">
    <property type="entry name" value="DUF4440"/>
    <property type="match status" value="1"/>
</dbReference>
<dbReference type="AlphaFoldDB" id="A0AB34KEW2"/>
<dbReference type="EMBL" id="JAAQHG020000047">
    <property type="protein sequence ID" value="KAL1582572.1"/>
    <property type="molecule type" value="Genomic_DNA"/>
</dbReference>
<protein>
    <recommendedName>
        <fullName evidence="1">DUF4440 domain-containing protein</fullName>
    </recommendedName>
</protein>
<feature type="domain" description="DUF4440" evidence="1">
    <location>
        <begin position="11"/>
        <end position="124"/>
    </location>
</feature>
<dbReference type="Proteomes" id="UP000803884">
    <property type="component" value="Unassembled WGS sequence"/>
</dbReference>
<proteinExistence type="predicted"/>